<keyword evidence="1" id="KW-1133">Transmembrane helix</keyword>
<keyword evidence="3" id="KW-1185">Reference proteome</keyword>
<protein>
    <submittedName>
        <fullName evidence="2">Uncharacterized protein</fullName>
    </submittedName>
</protein>
<feature type="non-terminal residue" evidence="2">
    <location>
        <position position="76"/>
    </location>
</feature>
<dbReference type="Proteomes" id="UP000485058">
    <property type="component" value="Unassembled WGS sequence"/>
</dbReference>
<feature type="non-terminal residue" evidence="2">
    <location>
        <position position="1"/>
    </location>
</feature>
<sequence>MASRTGTLVAVASGVTGVMLTVALAVLVVKLTARRPIATTPQQSHVSHQDLPVHIWIRNPLSSETQLGVALTTWEQ</sequence>
<gene>
    <name evidence="2" type="ORF">HaLaN_24688</name>
</gene>
<reference evidence="2 3" key="1">
    <citation type="submission" date="2020-02" db="EMBL/GenBank/DDBJ databases">
        <title>Draft genome sequence of Haematococcus lacustris strain NIES-144.</title>
        <authorList>
            <person name="Morimoto D."/>
            <person name="Nakagawa S."/>
            <person name="Yoshida T."/>
            <person name="Sawayama S."/>
        </authorList>
    </citation>
    <scope>NUCLEOTIDE SEQUENCE [LARGE SCALE GENOMIC DNA]</scope>
    <source>
        <strain evidence="2 3">NIES-144</strain>
    </source>
</reference>
<accession>A0A699ZV09</accession>
<dbReference type="EMBL" id="BLLF01003154">
    <property type="protein sequence ID" value="GFH26523.1"/>
    <property type="molecule type" value="Genomic_DNA"/>
</dbReference>
<evidence type="ECO:0000313" key="2">
    <source>
        <dbReference type="EMBL" id="GFH26523.1"/>
    </source>
</evidence>
<proteinExistence type="predicted"/>
<dbReference type="AlphaFoldDB" id="A0A699ZV09"/>
<evidence type="ECO:0000256" key="1">
    <source>
        <dbReference type="SAM" id="Phobius"/>
    </source>
</evidence>
<organism evidence="2 3">
    <name type="scientific">Haematococcus lacustris</name>
    <name type="common">Green alga</name>
    <name type="synonym">Haematococcus pluvialis</name>
    <dbReference type="NCBI Taxonomy" id="44745"/>
    <lineage>
        <taxon>Eukaryota</taxon>
        <taxon>Viridiplantae</taxon>
        <taxon>Chlorophyta</taxon>
        <taxon>core chlorophytes</taxon>
        <taxon>Chlorophyceae</taxon>
        <taxon>CS clade</taxon>
        <taxon>Chlamydomonadales</taxon>
        <taxon>Haematococcaceae</taxon>
        <taxon>Haematococcus</taxon>
    </lineage>
</organism>
<name>A0A699ZV09_HAELA</name>
<feature type="transmembrane region" description="Helical" evidence="1">
    <location>
        <begin position="6"/>
        <end position="29"/>
    </location>
</feature>
<evidence type="ECO:0000313" key="3">
    <source>
        <dbReference type="Proteomes" id="UP000485058"/>
    </source>
</evidence>
<keyword evidence="1" id="KW-0812">Transmembrane</keyword>
<keyword evidence="1" id="KW-0472">Membrane</keyword>
<comment type="caution">
    <text evidence="2">The sequence shown here is derived from an EMBL/GenBank/DDBJ whole genome shotgun (WGS) entry which is preliminary data.</text>
</comment>